<keyword evidence="14" id="KW-0966">Cell projection</keyword>
<dbReference type="PROSITE" id="PS50082">
    <property type="entry name" value="WD_REPEATS_2"/>
    <property type="match status" value="1"/>
</dbReference>
<evidence type="ECO:0000313" key="18">
    <source>
        <dbReference type="EMBL" id="KAK7584046.1"/>
    </source>
</evidence>
<evidence type="ECO:0000313" key="19">
    <source>
        <dbReference type="Proteomes" id="UP001367676"/>
    </source>
</evidence>
<evidence type="ECO:0000256" key="15">
    <source>
        <dbReference type="PROSITE-ProRule" id="PRU00221"/>
    </source>
</evidence>
<evidence type="ECO:0000256" key="17">
    <source>
        <dbReference type="SAM" id="Phobius"/>
    </source>
</evidence>
<dbReference type="GO" id="GO:0045503">
    <property type="term" value="F:dynein light chain binding"/>
    <property type="evidence" value="ECO:0007669"/>
    <property type="project" value="TreeGrafter"/>
</dbReference>
<dbReference type="GO" id="GO:0003341">
    <property type="term" value="P:cilium movement"/>
    <property type="evidence" value="ECO:0007669"/>
    <property type="project" value="TreeGrafter"/>
</dbReference>
<dbReference type="GO" id="GO:0016192">
    <property type="term" value="P:vesicle-mediated transport"/>
    <property type="evidence" value="ECO:0007669"/>
    <property type="project" value="InterPro"/>
</dbReference>
<evidence type="ECO:0000256" key="9">
    <source>
        <dbReference type="ARBA" id="ARBA00022989"/>
    </source>
</evidence>
<evidence type="ECO:0000256" key="10">
    <source>
        <dbReference type="ARBA" id="ARBA00023017"/>
    </source>
</evidence>
<evidence type="ECO:0000256" key="3">
    <source>
        <dbReference type="ARBA" id="ARBA00011059"/>
    </source>
</evidence>
<organism evidence="18 19">
    <name type="scientific">Parthenolecanium corni</name>
    <dbReference type="NCBI Taxonomy" id="536013"/>
    <lineage>
        <taxon>Eukaryota</taxon>
        <taxon>Metazoa</taxon>
        <taxon>Ecdysozoa</taxon>
        <taxon>Arthropoda</taxon>
        <taxon>Hexapoda</taxon>
        <taxon>Insecta</taxon>
        <taxon>Pterygota</taxon>
        <taxon>Neoptera</taxon>
        <taxon>Paraneoptera</taxon>
        <taxon>Hemiptera</taxon>
        <taxon>Sternorrhyncha</taxon>
        <taxon>Coccoidea</taxon>
        <taxon>Coccidae</taxon>
        <taxon>Parthenolecanium</taxon>
    </lineage>
</organism>
<keyword evidence="7" id="KW-0493">Microtubule</keyword>
<evidence type="ECO:0000256" key="13">
    <source>
        <dbReference type="ARBA" id="ARBA00023212"/>
    </source>
</evidence>
<name>A0AAN9TU59_9HEMI</name>
<dbReference type="InterPro" id="IPR001680">
    <property type="entry name" value="WD40_rpt"/>
</dbReference>
<feature type="compositionally biased region" description="Acidic residues" evidence="16">
    <location>
        <begin position="258"/>
        <end position="282"/>
    </location>
</feature>
<keyword evidence="4" id="KW-0963">Cytoplasm</keyword>
<keyword evidence="5 15" id="KW-0853">WD repeat</keyword>
<feature type="transmembrane region" description="Helical" evidence="17">
    <location>
        <begin position="67"/>
        <end position="90"/>
    </location>
</feature>
<dbReference type="InterPro" id="IPR007305">
    <property type="entry name" value="Vesicle_transpt_Got1/SFT2"/>
</dbReference>
<dbReference type="PANTHER" id="PTHR12442:SF11">
    <property type="entry name" value="DYNEIN AXONEMAL INTERMEDIATE CHAIN 1"/>
    <property type="match status" value="1"/>
</dbReference>
<comment type="similarity">
    <text evidence="3">Belongs to the dynein intermediate chain family.</text>
</comment>
<accession>A0AAN9TU59</accession>
<evidence type="ECO:0000256" key="16">
    <source>
        <dbReference type="SAM" id="MobiDB-lite"/>
    </source>
</evidence>
<evidence type="ECO:0000256" key="12">
    <source>
        <dbReference type="ARBA" id="ARBA00023175"/>
    </source>
</evidence>
<sequence length="829" mass="94363">MDKLRRALSGDDNYDEDSSTGIFSNLDSSMTLNWGTRIKAFACCFVVGVLLSLLGSVALFLHRGIAMFALFYTTGNIVSIASSCFLMGPFKQMKKMFASTRVIATIMVIVLFVLTIISGAVVPVLKSRVSTRQFRLSKDAAEDGTSHDLHQWLKRKQSIWQNDNANPFLDKDQLEEVCQNLVANNPQLPDSLVEFSFRDKSFKPKVFLNQHISLLEVESTCVYIESPEADKNQIAEETIPAPVGSELIAEKHFSSSCEETENDSVRDGEDEETTDDVDDDESKDTKDEKDEVARQTPGGKTKKLMNQFNFCERASITYQYLLKNARTQTKPPTRSQFSDYATQWIIYDSYQEDYESQEREKEKGKKDRSSAIVKKDEFKKSSLTDRQDILGINVVKKALILERMINQNMFDEILQDFRYYEDPSDEFRNTEGTLLPLWKFQFHDIKKLCVTEIKWNPIYFDLFGVSFGTFNFQKQSTKGCFCLWSLKNPSYPEYINHTSSGVMSLDFHPSRPYLMAIGLIDGRVAVYDTRLNSKSPLYESSYVSNKHSGIVWQVQWGEDLTDGELIFYSVSSDGKVFCWALMQNHLTQTLVISLFLSSNVQTEIHEKTKSLKDSGTCIALHPVDQSLFLIGTEEGFIYKCSTAYLSMYLFTYTAHQMPVHRLDFNKYSPNIFASCSADWSIKVWEDNRKEPLFVFDATSSVGDVRWAPYSSSVLAAVTLDCKAYVFDLNVDKYRPICIQTISSKKLNKLTKVAFNLKLPVLVIGDDKGISFVLKLSPNLRIRPKIPKKQQGVDPRELEIVKLEKLLSLIREPNEITKSSIGKSSDSSSF</sequence>
<keyword evidence="11 17" id="KW-0472">Membrane</keyword>
<dbReference type="Pfam" id="PF04178">
    <property type="entry name" value="Got1"/>
    <property type="match status" value="1"/>
</dbReference>
<keyword evidence="19" id="KW-1185">Reference proteome</keyword>
<keyword evidence="12" id="KW-0505">Motor protein</keyword>
<dbReference type="SMART" id="SM00320">
    <property type="entry name" value="WD40"/>
    <property type="match status" value="5"/>
</dbReference>
<keyword evidence="13" id="KW-0206">Cytoskeleton</keyword>
<feature type="repeat" description="WD" evidence="15">
    <location>
        <begin position="652"/>
        <end position="685"/>
    </location>
</feature>
<dbReference type="PANTHER" id="PTHR12442">
    <property type="entry name" value="DYNEIN INTERMEDIATE CHAIN"/>
    <property type="match status" value="1"/>
</dbReference>
<comment type="caution">
    <text evidence="18">The sequence shown here is derived from an EMBL/GenBank/DDBJ whole genome shotgun (WGS) entry which is preliminary data.</text>
</comment>
<keyword evidence="9 17" id="KW-1133">Transmembrane helix</keyword>
<feature type="transmembrane region" description="Helical" evidence="17">
    <location>
        <begin position="102"/>
        <end position="125"/>
    </location>
</feature>
<dbReference type="AlphaFoldDB" id="A0AAN9TU59"/>
<proteinExistence type="inferred from homology"/>
<dbReference type="GO" id="GO:0036157">
    <property type="term" value="C:outer dynein arm"/>
    <property type="evidence" value="ECO:0007669"/>
    <property type="project" value="TreeGrafter"/>
</dbReference>
<dbReference type="GO" id="GO:0005874">
    <property type="term" value="C:microtubule"/>
    <property type="evidence" value="ECO:0007669"/>
    <property type="project" value="UniProtKB-KW"/>
</dbReference>
<keyword evidence="10" id="KW-0243">Dynein</keyword>
<keyword evidence="6 17" id="KW-0812">Transmembrane</keyword>
<evidence type="ECO:0008006" key="20">
    <source>
        <dbReference type="Google" id="ProtNLM"/>
    </source>
</evidence>
<dbReference type="InterPro" id="IPR050687">
    <property type="entry name" value="Dynein_IC"/>
</dbReference>
<evidence type="ECO:0000256" key="8">
    <source>
        <dbReference type="ARBA" id="ARBA00022737"/>
    </source>
</evidence>
<evidence type="ECO:0000256" key="7">
    <source>
        <dbReference type="ARBA" id="ARBA00022701"/>
    </source>
</evidence>
<dbReference type="GO" id="GO:0045504">
    <property type="term" value="F:dynein heavy chain binding"/>
    <property type="evidence" value="ECO:0007669"/>
    <property type="project" value="TreeGrafter"/>
</dbReference>
<evidence type="ECO:0000256" key="2">
    <source>
        <dbReference type="ARBA" id="ARBA00004430"/>
    </source>
</evidence>
<dbReference type="GO" id="GO:0036158">
    <property type="term" value="P:outer dynein arm assembly"/>
    <property type="evidence" value="ECO:0007669"/>
    <property type="project" value="TreeGrafter"/>
</dbReference>
<dbReference type="GO" id="GO:0012505">
    <property type="term" value="C:endomembrane system"/>
    <property type="evidence" value="ECO:0007669"/>
    <property type="project" value="UniProtKB-ARBA"/>
</dbReference>
<protein>
    <recommendedName>
        <fullName evidence="20">Dynein intermediate chain 2, ciliary</fullName>
    </recommendedName>
</protein>
<dbReference type="Gene3D" id="2.130.10.10">
    <property type="entry name" value="YVTN repeat-like/Quinoprotein amine dehydrogenase"/>
    <property type="match status" value="2"/>
</dbReference>
<dbReference type="InterPro" id="IPR036322">
    <property type="entry name" value="WD40_repeat_dom_sf"/>
</dbReference>
<dbReference type="GO" id="GO:0016020">
    <property type="term" value="C:membrane"/>
    <property type="evidence" value="ECO:0007669"/>
    <property type="project" value="UniProtKB-SubCell"/>
</dbReference>
<gene>
    <name evidence="18" type="ORF">V9T40_005009</name>
</gene>
<dbReference type="SUPFAM" id="SSF50978">
    <property type="entry name" value="WD40 repeat-like"/>
    <property type="match status" value="1"/>
</dbReference>
<evidence type="ECO:0000256" key="11">
    <source>
        <dbReference type="ARBA" id="ARBA00023136"/>
    </source>
</evidence>
<evidence type="ECO:0000256" key="1">
    <source>
        <dbReference type="ARBA" id="ARBA00004141"/>
    </source>
</evidence>
<dbReference type="InterPro" id="IPR015943">
    <property type="entry name" value="WD40/YVTN_repeat-like_dom_sf"/>
</dbReference>
<evidence type="ECO:0000256" key="5">
    <source>
        <dbReference type="ARBA" id="ARBA00022574"/>
    </source>
</evidence>
<reference evidence="18 19" key="1">
    <citation type="submission" date="2024-03" db="EMBL/GenBank/DDBJ databases">
        <title>Adaptation during the transition from Ophiocordyceps entomopathogen to insect associate is accompanied by gene loss and intensified selection.</title>
        <authorList>
            <person name="Ward C.M."/>
            <person name="Onetto C.A."/>
            <person name="Borneman A.R."/>
        </authorList>
    </citation>
    <scope>NUCLEOTIDE SEQUENCE [LARGE SCALE GENOMIC DNA]</scope>
    <source>
        <strain evidence="18">AWRI1</strain>
        <tissue evidence="18">Single Adult Female</tissue>
    </source>
</reference>
<comment type="subcellular location">
    <subcellularLocation>
        <location evidence="2">Cytoplasm</location>
        <location evidence="2">Cytoskeleton</location>
        <location evidence="2">Cilium axoneme</location>
    </subcellularLocation>
    <subcellularLocation>
        <location evidence="1">Membrane</location>
        <topology evidence="1">Multi-pass membrane protein</topology>
    </subcellularLocation>
</comment>
<feature type="transmembrane region" description="Helical" evidence="17">
    <location>
        <begin position="40"/>
        <end position="61"/>
    </location>
</feature>
<feature type="region of interest" description="Disordered" evidence="16">
    <location>
        <begin position="252"/>
        <end position="301"/>
    </location>
</feature>
<evidence type="ECO:0000256" key="4">
    <source>
        <dbReference type="ARBA" id="ARBA00022490"/>
    </source>
</evidence>
<feature type="compositionally biased region" description="Basic and acidic residues" evidence="16">
    <location>
        <begin position="283"/>
        <end position="293"/>
    </location>
</feature>
<evidence type="ECO:0000256" key="6">
    <source>
        <dbReference type="ARBA" id="ARBA00022692"/>
    </source>
</evidence>
<evidence type="ECO:0000256" key="14">
    <source>
        <dbReference type="ARBA" id="ARBA00023273"/>
    </source>
</evidence>
<dbReference type="Pfam" id="PF00400">
    <property type="entry name" value="WD40"/>
    <property type="match status" value="2"/>
</dbReference>
<dbReference type="EMBL" id="JBBCAQ010000032">
    <property type="protein sequence ID" value="KAK7584046.1"/>
    <property type="molecule type" value="Genomic_DNA"/>
</dbReference>
<keyword evidence="8" id="KW-0677">Repeat</keyword>
<dbReference type="Proteomes" id="UP001367676">
    <property type="component" value="Unassembled WGS sequence"/>
</dbReference>